<dbReference type="AlphaFoldDB" id="C3L4J0"/>
<evidence type="ECO:0000313" key="2">
    <source>
        <dbReference type="Proteomes" id="UP000001227"/>
    </source>
</evidence>
<protein>
    <submittedName>
        <fullName evidence="1">Uncharacterized protein</fullName>
    </submittedName>
</protein>
<dbReference type="EMBL" id="CP001102">
    <property type="protein sequence ID" value="ACP20908.1"/>
    <property type="molecule type" value="Genomic_DNA"/>
</dbReference>
<evidence type="ECO:0000313" key="1">
    <source>
        <dbReference type="EMBL" id="ACP20908.1"/>
    </source>
</evidence>
<keyword evidence="2" id="KW-1185">Reference proteome</keyword>
<organism evidence="1 2">
    <name type="scientific">Amoebophilus asiaticus (strain 5a2)</name>
    <dbReference type="NCBI Taxonomy" id="452471"/>
    <lineage>
        <taxon>Bacteria</taxon>
        <taxon>Pseudomonadati</taxon>
        <taxon>Bacteroidota</taxon>
        <taxon>Cytophagia</taxon>
        <taxon>Cytophagales</taxon>
        <taxon>Amoebophilaceae</taxon>
        <taxon>Candidatus Amoebophilus</taxon>
    </lineage>
</organism>
<reference evidence="1 2" key="1">
    <citation type="journal article" date="2010" name="J. Bacteriol.">
        <title>The genome of the amoeba symbiont 'Candidatus Amoebophilus asiaticus' reveals common mechanisms for host cell interaction among amoeba-associated bacteria.</title>
        <authorList>
            <person name="Schmitz-Esser S."/>
            <person name="Tischler P."/>
            <person name="Arnold R."/>
            <person name="Montanaro J."/>
            <person name="Wagner M."/>
            <person name="Rattei T."/>
            <person name="Horn M."/>
        </authorList>
    </citation>
    <scope>NUCLEOTIDE SEQUENCE [LARGE SCALE GENOMIC DNA]</scope>
    <source>
        <strain evidence="1 2">5a2</strain>
    </source>
</reference>
<dbReference type="Proteomes" id="UP000001227">
    <property type="component" value="Chromosome"/>
</dbReference>
<dbReference type="KEGG" id="aas:Aasi_1580"/>
<dbReference type="HOGENOM" id="CLU_691947_0_0_10"/>
<gene>
    <name evidence="1" type="ordered locus">Aasi_1580</name>
</gene>
<dbReference type="eggNOG" id="COG0666">
    <property type="taxonomic scope" value="Bacteria"/>
</dbReference>
<dbReference type="STRING" id="452471.Aasi_1580"/>
<accession>C3L4J0</accession>
<name>C3L4J0_AMOA5</name>
<proteinExistence type="predicted"/>
<sequence length="398" mass="44218">MYSYNYSKQIAAWIILISHMLTSCTGPNLSIPAAVPVQKSAYEQQVDKTFEDEHCSPCVTVDGKYITFVQVAGEWWAEIREAASSGENLSSQQLPVVFEPGYALATLFNSTPAEQTQLIHIVVRVNGEERASYVYIAREAMSLPTQANHTSEIQVNSTGDTNLKLIATSENITPLQKFSTSTTQPISSTTSTATLPTKYYSSPFGKQPTVPVNKLKRTAESLLPVKNKSVCSQRISQHKQLAPRLQKLQTLKDEKKHKKGYTDSITAARHKVSLKEEIPILIDNALETDILTEEPSYFITADGYSIKFVRQGTKYIAIVKDKFFAGFSRASYLPVYNSLGISINKLASYNPLWHKYHIHVCPPEKDKDGKGYVYIGNSGIKGGGWTPLHDAVSWGNIE</sequence>